<feature type="region of interest" description="Disordered" evidence="1">
    <location>
        <begin position="194"/>
        <end position="229"/>
    </location>
</feature>
<evidence type="ECO:0000313" key="2">
    <source>
        <dbReference type="EMBL" id="KAL3679558.1"/>
    </source>
</evidence>
<evidence type="ECO:0000313" key="3">
    <source>
        <dbReference type="Proteomes" id="UP001633002"/>
    </source>
</evidence>
<feature type="compositionally biased region" description="Basic and acidic residues" evidence="1">
    <location>
        <begin position="194"/>
        <end position="219"/>
    </location>
</feature>
<comment type="caution">
    <text evidence="2">The sequence shown here is derived from an EMBL/GenBank/DDBJ whole genome shotgun (WGS) entry which is preliminary data.</text>
</comment>
<proteinExistence type="predicted"/>
<reference evidence="2 3" key="1">
    <citation type="submission" date="2024-09" db="EMBL/GenBank/DDBJ databases">
        <title>Chromosome-scale assembly of Riccia sorocarpa.</title>
        <authorList>
            <person name="Paukszto L."/>
        </authorList>
    </citation>
    <scope>NUCLEOTIDE SEQUENCE [LARGE SCALE GENOMIC DNA]</scope>
    <source>
        <strain evidence="2">LP-2024</strain>
        <tissue evidence="2">Aerial parts of the thallus</tissue>
    </source>
</reference>
<organism evidence="2 3">
    <name type="scientific">Riccia sorocarpa</name>
    <dbReference type="NCBI Taxonomy" id="122646"/>
    <lineage>
        <taxon>Eukaryota</taxon>
        <taxon>Viridiplantae</taxon>
        <taxon>Streptophyta</taxon>
        <taxon>Embryophyta</taxon>
        <taxon>Marchantiophyta</taxon>
        <taxon>Marchantiopsida</taxon>
        <taxon>Marchantiidae</taxon>
        <taxon>Marchantiales</taxon>
        <taxon>Ricciaceae</taxon>
        <taxon>Riccia</taxon>
    </lineage>
</organism>
<gene>
    <name evidence="2" type="ORF">R1sor_022514</name>
</gene>
<evidence type="ECO:0000256" key="1">
    <source>
        <dbReference type="SAM" id="MobiDB-lite"/>
    </source>
</evidence>
<keyword evidence="3" id="KW-1185">Reference proteome</keyword>
<feature type="region of interest" description="Disordered" evidence="1">
    <location>
        <begin position="74"/>
        <end position="104"/>
    </location>
</feature>
<protein>
    <submittedName>
        <fullName evidence="2">Uncharacterized protein</fullName>
    </submittedName>
</protein>
<feature type="region of interest" description="Disordered" evidence="1">
    <location>
        <begin position="133"/>
        <end position="162"/>
    </location>
</feature>
<dbReference type="AlphaFoldDB" id="A0ABD3GK25"/>
<dbReference type="Proteomes" id="UP001633002">
    <property type="component" value="Unassembled WGS sequence"/>
</dbReference>
<sequence>MISILQDFTQCRLRSEIANVGVEAVSQQDTRVESPEAKIFVFSAKATEEEIAQKNQEESEESAPVLQAIPAHTTGEDSLRSDPLQGSLHETATGPTVEGPTKTSPQYLGGIKILHKASKVPAVETQDKIVQKVATQQPPTLPVRNQDAKNSVQGEQGRNKETRWEVRQRITNGWKAAMNNPLCVQRNVDRFKKLEDDVSKEKYPEINKDVPLTEDRVKDLASPNSRGLL</sequence>
<name>A0ABD3GK25_9MARC</name>
<dbReference type="EMBL" id="JBJQOH010000007">
    <property type="protein sequence ID" value="KAL3679558.1"/>
    <property type="molecule type" value="Genomic_DNA"/>
</dbReference>
<accession>A0ABD3GK25</accession>